<feature type="binding site" evidence="5">
    <location>
        <position position="78"/>
    </location>
    <ligand>
        <name>NAD(+)</name>
        <dbReference type="ChEBI" id="CHEBI:57540"/>
    </ligand>
</feature>
<dbReference type="PIRSF" id="PIRSF000149">
    <property type="entry name" value="GAP_DH"/>
    <property type="match status" value="1"/>
</dbReference>
<comment type="similarity">
    <text evidence="1 7">Belongs to the glyceraldehyde-3-phosphate dehydrogenase family.</text>
</comment>
<feature type="site" description="Activates thiol group during catalysis" evidence="6">
    <location>
        <position position="178"/>
    </location>
</feature>
<dbReference type="InterPro" id="IPR006424">
    <property type="entry name" value="Glyceraldehyde-3-P_DH_1"/>
</dbReference>
<keyword evidence="5" id="KW-0547">Nucleotide-binding</keyword>
<proteinExistence type="inferred from homology"/>
<evidence type="ECO:0000256" key="5">
    <source>
        <dbReference type="PIRSR" id="PIRSR000149-3"/>
    </source>
</evidence>
<feature type="binding site" evidence="5">
    <location>
        <position position="120"/>
    </location>
    <ligand>
        <name>NAD(+)</name>
        <dbReference type="ChEBI" id="CHEBI:57540"/>
    </ligand>
</feature>
<comment type="caution">
    <text evidence="10">The sequence shown here is derived from an EMBL/GenBank/DDBJ whole genome shotgun (WGS) entry which is preliminary data.</text>
</comment>
<feature type="binding site" evidence="5">
    <location>
        <position position="34"/>
    </location>
    <ligand>
        <name>NAD(+)</name>
        <dbReference type="ChEBI" id="CHEBI:57540"/>
    </ligand>
</feature>
<dbReference type="GO" id="GO:0016620">
    <property type="term" value="F:oxidoreductase activity, acting on the aldehyde or oxo group of donors, NAD or NADP as acceptor"/>
    <property type="evidence" value="ECO:0007669"/>
    <property type="project" value="InterPro"/>
</dbReference>
<dbReference type="InterPro" id="IPR020830">
    <property type="entry name" value="GlycerAld_3-P_DH_AS"/>
</dbReference>
<evidence type="ECO:0000313" key="11">
    <source>
        <dbReference type="Proteomes" id="UP000321412"/>
    </source>
</evidence>
<protein>
    <recommendedName>
        <fullName evidence="8">Glyceraldehyde-3-phosphate dehydrogenase</fullName>
        <ecNumber evidence="8">1.2.1.-</ecNumber>
    </recommendedName>
</protein>
<reference evidence="10 11" key="1">
    <citation type="submission" date="2019-08" db="EMBL/GenBank/DDBJ databases">
        <title>Bradymonadales sp. TMQ4.</title>
        <authorList>
            <person name="Liang Q."/>
        </authorList>
    </citation>
    <scope>NUCLEOTIDE SEQUENCE [LARGE SCALE GENOMIC DNA]</scope>
    <source>
        <strain evidence="10 11">TMQ4</strain>
    </source>
</reference>
<evidence type="ECO:0000256" key="2">
    <source>
        <dbReference type="ARBA" id="ARBA00023002"/>
    </source>
</evidence>
<evidence type="ECO:0000256" key="7">
    <source>
        <dbReference type="RuleBase" id="RU000397"/>
    </source>
</evidence>
<keyword evidence="11" id="KW-1185">Reference proteome</keyword>
<feature type="binding site" evidence="5">
    <location>
        <begin position="12"/>
        <end position="13"/>
    </location>
    <ligand>
        <name>NAD(+)</name>
        <dbReference type="ChEBI" id="CHEBI:57540"/>
    </ligand>
</feature>
<gene>
    <name evidence="10" type="primary">gap</name>
    <name evidence="10" type="ORF">FRC98_20260</name>
</gene>
<dbReference type="InterPro" id="IPR020831">
    <property type="entry name" value="GlycerAld/Erythrose_P_DH"/>
</dbReference>
<dbReference type="SMART" id="SM00846">
    <property type="entry name" value="Gp_dh_N"/>
    <property type="match status" value="1"/>
</dbReference>
<keyword evidence="5" id="KW-0520">NAD</keyword>
<dbReference type="CDD" id="cd18126">
    <property type="entry name" value="GAPDH_I_C"/>
    <property type="match status" value="1"/>
</dbReference>
<dbReference type="GO" id="GO:0050661">
    <property type="term" value="F:NADP binding"/>
    <property type="evidence" value="ECO:0007669"/>
    <property type="project" value="InterPro"/>
</dbReference>
<dbReference type="PRINTS" id="PR00078">
    <property type="entry name" value="G3PDHDRGNASE"/>
</dbReference>
<dbReference type="InterPro" id="IPR020828">
    <property type="entry name" value="GlycerAld_3-P_DH_NAD(P)-bd"/>
</dbReference>
<dbReference type="Gene3D" id="3.30.360.10">
    <property type="entry name" value="Dihydrodipicolinate Reductase, domain 2"/>
    <property type="match status" value="1"/>
</dbReference>
<feature type="binding site" evidence="4">
    <location>
        <position position="233"/>
    </location>
    <ligand>
        <name>D-glyceraldehyde 3-phosphate</name>
        <dbReference type="ChEBI" id="CHEBI:59776"/>
    </ligand>
</feature>
<dbReference type="InterPro" id="IPR036291">
    <property type="entry name" value="NAD(P)-bd_dom_sf"/>
</dbReference>
<keyword evidence="2 8" id="KW-0560">Oxidoreductase</keyword>
<dbReference type="GO" id="GO:0051287">
    <property type="term" value="F:NAD binding"/>
    <property type="evidence" value="ECO:0007669"/>
    <property type="project" value="InterPro"/>
</dbReference>
<evidence type="ECO:0000256" key="1">
    <source>
        <dbReference type="ARBA" id="ARBA00007406"/>
    </source>
</evidence>
<dbReference type="SUPFAM" id="SSF55347">
    <property type="entry name" value="Glyceraldehyde-3-phosphate dehydrogenase-like, C-terminal domain"/>
    <property type="match status" value="1"/>
</dbReference>
<dbReference type="GO" id="GO:0006006">
    <property type="term" value="P:glucose metabolic process"/>
    <property type="evidence" value="ECO:0007669"/>
    <property type="project" value="InterPro"/>
</dbReference>
<accession>A0A5C6WYA8</accession>
<sequence>MTTKIAINGFGRIGRCVGRIALADPDVELVAVNDLTSPEQLAILFKYDSVHGTYPGKVEAVEGGIRIDGKLLKVTSLRDPAELPWGELGVDMVIESTGVFRKREQAAKHLDAGAKRVLISAPGKGVDLSLCMGVNNDDFNDDMKIVDVASCTTNCLAPVAKVLDEVFGIELGLMTTVHSYTNDQVILDTPHPSDFRRARAAAVNMIPTTTGAAIAVTKVLPQLKGKLDGMAIRVPTPNVSCIDLTVRLGKKADVDSVNKALREAAEGPLKGILGFSDEPLVSSDYIGNPNSSIVDGLSTMALGDDFIKVISWYDNEWGFSNRMVDVAKFIAKKTA</sequence>
<dbReference type="SUPFAM" id="SSF51735">
    <property type="entry name" value="NAD(P)-binding Rossmann-fold domains"/>
    <property type="match status" value="1"/>
</dbReference>
<feature type="binding site" evidence="5">
    <location>
        <position position="315"/>
    </location>
    <ligand>
        <name>NAD(+)</name>
        <dbReference type="ChEBI" id="CHEBI:57540"/>
    </ligand>
</feature>
<evidence type="ECO:0000259" key="9">
    <source>
        <dbReference type="SMART" id="SM00846"/>
    </source>
</evidence>
<dbReference type="FunFam" id="3.30.360.10:FF:000002">
    <property type="entry name" value="Glyceraldehyde-3-phosphate dehydrogenase"/>
    <property type="match status" value="1"/>
</dbReference>
<dbReference type="Proteomes" id="UP000321412">
    <property type="component" value="Unassembled WGS sequence"/>
</dbReference>
<dbReference type="EMBL" id="VOSM01000019">
    <property type="protein sequence ID" value="TXD33741.1"/>
    <property type="molecule type" value="Genomic_DNA"/>
</dbReference>
<evidence type="ECO:0000256" key="8">
    <source>
        <dbReference type="RuleBase" id="RU361160"/>
    </source>
</evidence>
<dbReference type="RefSeq" id="WP_146983404.1">
    <property type="nucleotide sequence ID" value="NZ_VOSM01000019.1"/>
</dbReference>
<organism evidence="10 11">
    <name type="scientific">Lujinxingia vulgaris</name>
    <dbReference type="NCBI Taxonomy" id="2600176"/>
    <lineage>
        <taxon>Bacteria</taxon>
        <taxon>Deltaproteobacteria</taxon>
        <taxon>Bradymonadales</taxon>
        <taxon>Lujinxingiaceae</taxon>
        <taxon>Lujinxingia</taxon>
    </lineage>
</organism>
<dbReference type="PANTHER" id="PTHR43148">
    <property type="entry name" value="GLYCERALDEHYDE-3-PHOSPHATE DEHYDROGENASE 2"/>
    <property type="match status" value="1"/>
</dbReference>
<feature type="binding site" evidence="4">
    <location>
        <begin position="210"/>
        <end position="211"/>
    </location>
    <ligand>
        <name>D-glyceraldehyde 3-phosphate</name>
        <dbReference type="ChEBI" id="CHEBI:59776"/>
    </ligand>
</feature>
<evidence type="ECO:0000256" key="4">
    <source>
        <dbReference type="PIRSR" id="PIRSR000149-2"/>
    </source>
</evidence>
<dbReference type="OrthoDB" id="9803304at2"/>
<dbReference type="Pfam" id="PF00044">
    <property type="entry name" value="Gp_dh_N"/>
    <property type="match status" value="1"/>
</dbReference>
<dbReference type="Gene3D" id="3.40.50.720">
    <property type="entry name" value="NAD(P)-binding Rossmann-like Domain"/>
    <property type="match status" value="1"/>
</dbReference>
<dbReference type="FunFam" id="3.40.50.720:FF:000001">
    <property type="entry name" value="Glyceraldehyde-3-phosphate dehydrogenase"/>
    <property type="match status" value="1"/>
</dbReference>
<dbReference type="InterPro" id="IPR020829">
    <property type="entry name" value="GlycerAld_3-P_DH_cat"/>
</dbReference>
<evidence type="ECO:0000313" key="10">
    <source>
        <dbReference type="EMBL" id="TXD33741.1"/>
    </source>
</evidence>
<feature type="domain" description="Glyceraldehyde 3-phosphate dehydrogenase NAD(P) binding" evidence="9">
    <location>
        <begin position="3"/>
        <end position="151"/>
    </location>
</feature>
<dbReference type="Pfam" id="PF02800">
    <property type="entry name" value="Gp_dh_C"/>
    <property type="match status" value="1"/>
</dbReference>
<dbReference type="AlphaFoldDB" id="A0A5C6WYA8"/>
<dbReference type="PROSITE" id="PS00071">
    <property type="entry name" value="GAPDH"/>
    <property type="match status" value="1"/>
</dbReference>
<name>A0A5C6WYA8_9DELT</name>
<feature type="active site" description="Nucleophile" evidence="3">
    <location>
        <position position="151"/>
    </location>
</feature>
<evidence type="ECO:0000256" key="6">
    <source>
        <dbReference type="PIRSR" id="PIRSR000149-4"/>
    </source>
</evidence>
<feature type="binding site" evidence="4">
    <location>
        <position position="181"/>
    </location>
    <ligand>
        <name>D-glyceraldehyde 3-phosphate</name>
        <dbReference type="ChEBI" id="CHEBI:59776"/>
    </ligand>
</feature>
<dbReference type="CDD" id="cd05214">
    <property type="entry name" value="GAPDH_I_N"/>
    <property type="match status" value="1"/>
</dbReference>
<evidence type="ECO:0000256" key="3">
    <source>
        <dbReference type="PIRSR" id="PIRSR000149-1"/>
    </source>
</evidence>
<feature type="binding site" evidence="4">
    <location>
        <begin position="150"/>
        <end position="152"/>
    </location>
    <ligand>
        <name>D-glyceraldehyde 3-phosphate</name>
        <dbReference type="ChEBI" id="CHEBI:59776"/>
    </ligand>
</feature>
<dbReference type="EC" id="1.2.1.-" evidence="8"/>
<dbReference type="NCBIfam" id="TIGR01534">
    <property type="entry name" value="GAPDH-I"/>
    <property type="match status" value="1"/>
</dbReference>